<feature type="domain" description="SRCR" evidence="4">
    <location>
        <begin position="43"/>
        <end position="144"/>
    </location>
</feature>
<dbReference type="OrthoDB" id="547291at2759"/>
<dbReference type="GO" id="GO:0002040">
    <property type="term" value="P:sprouting angiogenesis"/>
    <property type="evidence" value="ECO:0007669"/>
    <property type="project" value="TreeGrafter"/>
</dbReference>
<dbReference type="InterPro" id="IPR050912">
    <property type="entry name" value="LOX-like_protein"/>
</dbReference>
<dbReference type="GO" id="GO:0004720">
    <property type="term" value="F:protein-lysine 6-oxidase activity"/>
    <property type="evidence" value="ECO:0007669"/>
    <property type="project" value="TreeGrafter"/>
</dbReference>
<dbReference type="AlphaFoldDB" id="A0A8J4X4L6"/>
<feature type="non-terminal residue" evidence="5">
    <location>
        <position position="1"/>
    </location>
</feature>
<comment type="caution">
    <text evidence="5">The sequence shown here is derived from an EMBL/GenBank/DDBJ whole genome shotgun (WGS) entry which is preliminary data.</text>
</comment>
<evidence type="ECO:0000313" key="6">
    <source>
        <dbReference type="Proteomes" id="UP000727407"/>
    </source>
</evidence>
<feature type="domain" description="SRCR" evidence="4">
    <location>
        <begin position="175"/>
        <end position="288"/>
    </location>
</feature>
<dbReference type="EMBL" id="QNUK01000476">
    <property type="protein sequence ID" value="KAF5892773.1"/>
    <property type="molecule type" value="Genomic_DNA"/>
</dbReference>
<dbReference type="PANTHER" id="PTHR45817">
    <property type="entry name" value="LYSYL OXIDASE-LIKE-RELATED"/>
    <property type="match status" value="1"/>
</dbReference>
<feature type="disulfide bond" evidence="3">
    <location>
        <begin position="69"/>
        <end position="133"/>
    </location>
</feature>
<dbReference type="PROSITE" id="PS00420">
    <property type="entry name" value="SRCR_1"/>
    <property type="match status" value="1"/>
</dbReference>
<dbReference type="SUPFAM" id="SSF56487">
    <property type="entry name" value="SRCR-like"/>
    <property type="match status" value="3"/>
</dbReference>
<dbReference type="PROSITE" id="PS50287">
    <property type="entry name" value="SRCR_2"/>
    <property type="match status" value="3"/>
</dbReference>
<dbReference type="GO" id="GO:0005615">
    <property type="term" value="C:extracellular space"/>
    <property type="evidence" value="ECO:0007669"/>
    <property type="project" value="TreeGrafter"/>
</dbReference>
<evidence type="ECO:0000313" key="5">
    <source>
        <dbReference type="EMBL" id="KAF5892773.1"/>
    </source>
</evidence>
<dbReference type="PRINTS" id="PR00258">
    <property type="entry name" value="SPERACTRCPTR"/>
</dbReference>
<dbReference type="InterPro" id="IPR036772">
    <property type="entry name" value="SRCR-like_dom_sf"/>
</dbReference>
<evidence type="ECO:0000256" key="2">
    <source>
        <dbReference type="ARBA" id="ARBA00023157"/>
    </source>
</evidence>
<keyword evidence="1" id="KW-0732">Signal</keyword>
<feature type="disulfide bond" evidence="3">
    <location>
        <begin position="251"/>
        <end position="261"/>
    </location>
</feature>
<feature type="disulfide bond" evidence="3">
    <location>
        <begin position="82"/>
        <end position="143"/>
    </location>
</feature>
<sequence>IPDALHYSIYVCMMMAMRSSFVSVAVCVLAVYVGVGLCEPISLRLSGDKRKHYEGRLEMYYRGEWGTVCDDDFDMNAAHVACRQLGYLGAVSWVPSAKYGKGEGTIWLDNVHCTGRETSIADCQSNGIGVSDCKHSEDVGVVCTQKRIPGFKHIITDSNDVETQTLDVRVEDVRIRATYSHRKRVPITEGFVEVKDEGQWKQICDESWTPQNSRVVCGMYGFPGVKGFNVKSYNLLSQRRKKNYFGFSVNCTGNEAQLTECRMGKALKGVKNLNGTCANGMPAVISCVPGRAFAPTHSSGFRKAYRAEQPLVRLRGGAKVGEGRVEVLKNGIWGTICDDNWDMKAAGVVCRELGFGTAKEALTGARMGQGMGPVHMNEVQCSGFEKSLTECHFNRESLGCSHEEDAAVRCNIPAMGFHTR</sequence>
<protein>
    <submittedName>
        <fullName evidence="5">Lysyl oxidase 2A-like</fullName>
    </submittedName>
</protein>
<feature type="non-terminal residue" evidence="5">
    <location>
        <position position="420"/>
    </location>
</feature>
<feature type="domain" description="SRCR" evidence="4">
    <location>
        <begin position="312"/>
        <end position="411"/>
    </location>
</feature>
<feature type="disulfide bond" evidence="3">
    <location>
        <begin position="113"/>
        <end position="123"/>
    </location>
</feature>
<dbReference type="GO" id="GO:0030199">
    <property type="term" value="P:collagen fibril organization"/>
    <property type="evidence" value="ECO:0007669"/>
    <property type="project" value="TreeGrafter"/>
</dbReference>
<dbReference type="FunFam" id="3.10.250.10:FF:000001">
    <property type="entry name" value="Lysyl oxidase 4 isoform X1"/>
    <property type="match status" value="2"/>
</dbReference>
<dbReference type="PANTHER" id="PTHR45817:SF1">
    <property type="entry name" value="LYSYL OXIDASE HOMOLOG 2"/>
    <property type="match status" value="1"/>
</dbReference>
<reference evidence="5" key="1">
    <citation type="submission" date="2020-07" db="EMBL/GenBank/DDBJ databases">
        <title>Clarias magur genome sequencing, assembly and annotation.</title>
        <authorList>
            <person name="Kushwaha B."/>
            <person name="Kumar R."/>
            <person name="Das P."/>
            <person name="Joshi C.G."/>
            <person name="Kumar D."/>
            <person name="Nagpure N.S."/>
            <person name="Pandey M."/>
            <person name="Agarwal S."/>
            <person name="Srivastava S."/>
            <person name="Singh M."/>
            <person name="Sahoo L."/>
            <person name="Jayasankar P."/>
            <person name="Meher P.K."/>
            <person name="Koringa P.G."/>
            <person name="Iquebal M.A."/>
            <person name="Das S.P."/>
            <person name="Bit A."/>
            <person name="Patnaik S."/>
            <person name="Patel N."/>
            <person name="Shah T.M."/>
            <person name="Hinsu A."/>
            <person name="Jena J.K."/>
        </authorList>
    </citation>
    <scope>NUCLEOTIDE SEQUENCE</scope>
    <source>
        <strain evidence="5">CIFAMagur01</strain>
        <tissue evidence="5">Testis</tissue>
    </source>
</reference>
<evidence type="ECO:0000256" key="3">
    <source>
        <dbReference type="PROSITE-ProRule" id="PRU00196"/>
    </source>
</evidence>
<proteinExistence type="predicted"/>
<evidence type="ECO:0000259" key="4">
    <source>
        <dbReference type="PROSITE" id="PS50287"/>
    </source>
</evidence>
<dbReference type="Gene3D" id="3.10.250.10">
    <property type="entry name" value="SRCR-like domain"/>
    <property type="match status" value="3"/>
</dbReference>
<dbReference type="SMART" id="SM00202">
    <property type="entry name" value="SR"/>
    <property type="match status" value="3"/>
</dbReference>
<keyword evidence="6" id="KW-1185">Reference proteome</keyword>
<evidence type="ECO:0000256" key="1">
    <source>
        <dbReference type="ARBA" id="ARBA00022729"/>
    </source>
</evidence>
<accession>A0A8J4X4L6</accession>
<dbReference type="Pfam" id="PF00530">
    <property type="entry name" value="SRCR"/>
    <property type="match status" value="3"/>
</dbReference>
<comment type="caution">
    <text evidence="3">Lacks conserved residue(s) required for the propagation of feature annotation.</text>
</comment>
<dbReference type="InterPro" id="IPR001190">
    <property type="entry name" value="SRCR"/>
</dbReference>
<keyword evidence="2 3" id="KW-1015">Disulfide bond</keyword>
<name>A0A8J4X4L6_CLAMG</name>
<dbReference type="GO" id="GO:0016020">
    <property type="term" value="C:membrane"/>
    <property type="evidence" value="ECO:0007669"/>
    <property type="project" value="InterPro"/>
</dbReference>
<dbReference type="Proteomes" id="UP000727407">
    <property type="component" value="Unassembled WGS sequence"/>
</dbReference>
<feature type="disulfide bond" evidence="3">
    <location>
        <begin position="381"/>
        <end position="391"/>
    </location>
</feature>
<organism evidence="5 6">
    <name type="scientific">Clarias magur</name>
    <name type="common">Asian catfish</name>
    <name type="synonym">Macropteronotus magur</name>
    <dbReference type="NCBI Taxonomy" id="1594786"/>
    <lineage>
        <taxon>Eukaryota</taxon>
        <taxon>Metazoa</taxon>
        <taxon>Chordata</taxon>
        <taxon>Craniata</taxon>
        <taxon>Vertebrata</taxon>
        <taxon>Euteleostomi</taxon>
        <taxon>Actinopterygii</taxon>
        <taxon>Neopterygii</taxon>
        <taxon>Teleostei</taxon>
        <taxon>Ostariophysi</taxon>
        <taxon>Siluriformes</taxon>
        <taxon>Clariidae</taxon>
        <taxon>Clarias</taxon>
    </lineage>
</organism>
<gene>
    <name evidence="5" type="primary">loxl2a</name>
    <name evidence="5" type="ORF">DAT39_017523</name>
</gene>